<name>A0ABQ4PDV9_9GAMM</name>
<dbReference type="InterPro" id="IPR048283">
    <property type="entry name" value="AdoMetDC-like"/>
</dbReference>
<dbReference type="InterPro" id="IPR016067">
    <property type="entry name" value="S-AdoMet_deCO2ase_core"/>
</dbReference>
<organism evidence="1 2">
    <name type="scientific">Shewanella sairae</name>
    <dbReference type="NCBI Taxonomy" id="190310"/>
    <lineage>
        <taxon>Bacteria</taxon>
        <taxon>Pseudomonadati</taxon>
        <taxon>Pseudomonadota</taxon>
        <taxon>Gammaproteobacteria</taxon>
        <taxon>Alteromonadales</taxon>
        <taxon>Shewanellaceae</taxon>
        <taxon>Shewanella</taxon>
    </lineage>
</organism>
<evidence type="ECO:0000313" key="1">
    <source>
        <dbReference type="EMBL" id="GIU45710.1"/>
    </source>
</evidence>
<accession>A0ABQ4PDV9</accession>
<comment type="caution">
    <text evidence="1">The sequence shown here is derived from an EMBL/GenBank/DDBJ whole genome shotgun (WGS) entry which is preliminary data.</text>
</comment>
<gene>
    <name evidence="1" type="primary">speD</name>
    <name evidence="1" type="ORF">TUM4438_19810</name>
</gene>
<dbReference type="Proteomes" id="UP000887104">
    <property type="component" value="Unassembled WGS sequence"/>
</dbReference>
<dbReference type="PANTHER" id="PTHR11570">
    <property type="entry name" value="S-ADENOSYLMETHIONINE DECARBOXYLASE"/>
    <property type="match status" value="1"/>
</dbReference>
<protein>
    <submittedName>
        <fullName evidence="1">S-adenosylmethionine decarboxylase SpeD</fullName>
    </submittedName>
</protein>
<evidence type="ECO:0000313" key="2">
    <source>
        <dbReference type="Proteomes" id="UP000887104"/>
    </source>
</evidence>
<dbReference type="InterPro" id="IPR018166">
    <property type="entry name" value="S-AdoMet_deCO2ase_CS"/>
</dbReference>
<keyword evidence="2" id="KW-1185">Reference proteome</keyword>
<reference evidence="1" key="1">
    <citation type="submission" date="2021-05" db="EMBL/GenBank/DDBJ databases">
        <title>Molecular characterization for Shewanella algae harboring chromosomal blaOXA-55-like strains isolated from clinical and environment sample.</title>
        <authorList>
            <person name="Ohama Y."/>
            <person name="Aoki K."/>
            <person name="Harada S."/>
            <person name="Moriya K."/>
            <person name="Ishii Y."/>
            <person name="Tateda K."/>
        </authorList>
    </citation>
    <scope>NUCLEOTIDE SEQUENCE</scope>
    <source>
        <strain evidence="1">JCM 11563</strain>
    </source>
</reference>
<dbReference type="SUPFAM" id="SSF56276">
    <property type="entry name" value="S-adenosylmethionine decarboxylase"/>
    <property type="match status" value="1"/>
</dbReference>
<sequence length="306" mass="35074">MFFEGSEKKIELQIKPGSISLRALPLQFWHQALSLANAEILSNLSNDYCDAYVLSESSLFVWEHKLLLMTCGNTRLIDTVVFIIEKLGTDHISDVSYQRKSEFLSHLQSTRFEDDIDRLPIALAGKAYRIGHLDTHHHYLFHSNQTQQLQGSASLLMYHIKGEVADYLRQASQTSTQIRRLLALDSLLPEFTFDDHLFEPFGYSINGLFEDKFITIHITPQERSSYVSVETNLDFIQHPFNIFSALLNILNPSSWDTIGLNMQIANLGFPSHRRLASCDLQLNQFNGFNYNHYTQADTEILLAEVL</sequence>
<dbReference type="Pfam" id="PF01536">
    <property type="entry name" value="SAM_decarbox"/>
    <property type="match status" value="1"/>
</dbReference>
<dbReference type="EMBL" id="BPEY01000030">
    <property type="protein sequence ID" value="GIU45710.1"/>
    <property type="molecule type" value="Genomic_DNA"/>
</dbReference>
<dbReference type="PROSITE" id="PS01336">
    <property type="entry name" value="ADOMETDC"/>
    <property type="match status" value="1"/>
</dbReference>
<dbReference type="PANTHER" id="PTHR11570:SF0">
    <property type="entry name" value="S-ADENOSYLMETHIONINE DECARBOXYLASE PROENZYME"/>
    <property type="match status" value="1"/>
</dbReference>
<dbReference type="RefSeq" id="WP_220781029.1">
    <property type="nucleotide sequence ID" value="NZ_BPEY01000030.1"/>
</dbReference>
<proteinExistence type="predicted"/>
<dbReference type="Gene3D" id="3.60.90.10">
    <property type="entry name" value="S-adenosylmethionine decarboxylase"/>
    <property type="match status" value="1"/>
</dbReference>